<organism evidence="2 3">
    <name type="scientific">Cucumis sativus</name>
    <name type="common">Cucumber</name>
    <dbReference type="NCBI Taxonomy" id="3659"/>
    <lineage>
        <taxon>Eukaryota</taxon>
        <taxon>Viridiplantae</taxon>
        <taxon>Streptophyta</taxon>
        <taxon>Embryophyta</taxon>
        <taxon>Tracheophyta</taxon>
        <taxon>Spermatophyta</taxon>
        <taxon>Magnoliopsida</taxon>
        <taxon>eudicotyledons</taxon>
        <taxon>Gunneridae</taxon>
        <taxon>Pentapetalae</taxon>
        <taxon>rosids</taxon>
        <taxon>fabids</taxon>
        <taxon>Cucurbitales</taxon>
        <taxon>Cucurbitaceae</taxon>
        <taxon>Benincaseae</taxon>
        <taxon>Cucumis</taxon>
    </lineage>
</organism>
<sequence>MHAPCKRGTLGRQQARGARPTSVRLACGRTQAMHSRPAPYTMSMGSDEQEKLGGTPKTKVIFE</sequence>
<dbReference type="AlphaFoldDB" id="A0A0A0KN61"/>
<reference evidence="2 3" key="4">
    <citation type="journal article" date="2011" name="BMC Genomics">
        <title>RNA-Seq improves annotation of protein-coding genes in the cucumber genome.</title>
        <authorList>
            <person name="Li Z."/>
            <person name="Zhang Z."/>
            <person name="Yan P."/>
            <person name="Huang S."/>
            <person name="Fei Z."/>
            <person name="Lin K."/>
        </authorList>
    </citation>
    <scope>NUCLEOTIDE SEQUENCE [LARGE SCALE GENOMIC DNA]</scope>
    <source>
        <strain evidence="3">cv. 9930</strain>
    </source>
</reference>
<dbReference type="Proteomes" id="UP000029981">
    <property type="component" value="Chromosome 5"/>
</dbReference>
<evidence type="ECO:0000313" key="2">
    <source>
        <dbReference type="EMBL" id="KGN51055.1"/>
    </source>
</evidence>
<name>A0A0A0KN61_CUCSA</name>
<dbReference type="EMBL" id="CM002926">
    <property type="protein sequence ID" value="KGN51055.1"/>
    <property type="molecule type" value="Genomic_DNA"/>
</dbReference>
<reference evidence="2 3" key="1">
    <citation type="journal article" date="2009" name="Nat. Genet.">
        <title>The genome of the cucumber, Cucumis sativus L.</title>
        <authorList>
            <person name="Huang S."/>
            <person name="Li R."/>
            <person name="Zhang Z."/>
            <person name="Li L."/>
            <person name="Gu X."/>
            <person name="Fan W."/>
            <person name="Lucas W.J."/>
            <person name="Wang X."/>
            <person name="Xie B."/>
            <person name="Ni P."/>
            <person name="Ren Y."/>
            <person name="Zhu H."/>
            <person name="Li J."/>
            <person name="Lin K."/>
            <person name="Jin W."/>
            <person name="Fei Z."/>
            <person name="Li G."/>
            <person name="Staub J."/>
            <person name="Kilian A."/>
            <person name="van der Vossen E.A."/>
            <person name="Wu Y."/>
            <person name="Guo J."/>
            <person name="He J."/>
            <person name="Jia Z."/>
            <person name="Ren Y."/>
            <person name="Tian G."/>
            <person name="Lu Y."/>
            <person name="Ruan J."/>
            <person name="Qian W."/>
            <person name="Wang M."/>
            <person name="Huang Q."/>
            <person name="Li B."/>
            <person name="Xuan Z."/>
            <person name="Cao J."/>
            <person name="Asan"/>
            <person name="Wu Z."/>
            <person name="Zhang J."/>
            <person name="Cai Q."/>
            <person name="Bai Y."/>
            <person name="Zhao B."/>
            <person name="Han Y."/>
            <person name="Li Y."/>
            <person name="Li X."/>
            <person name="Wang S."/>
            <person name="Shi Q."/>
            <person name="Liu S."/>
            <person name="Cho W.K."/>
            <person name="Kim J.Y."/>
            <person name="Xu Y."/>
            <person name="Heller-Uszynska K."/>
            <person name="Miao H."/>
            <person name="Cheng Z."/>
            <person name="Zhang S."/>
            <person name="Wu J."/>
            <person name="Yang Y."/>
            <person name="Kang H."/>
            <person name="Li M."/>
            <person name="Liang H."/>
            <person name="Ren X."/>
            <person name="Shi Z."/>
            <person name="Wen M."/>
            <person name="Jian M."/>
            <person name="Yang H."/>
            <person name="Zhang G."/>
            <person name="Yang Z."/>
            <person name="Chen R."/>
            <person name="Liu S."/>
            <person name="Li J."/>
            <person name="Ma L."/>
            <person name="Liu H."/>
            <person name="Zhou Y."/>
            <person name="Zhao J."/>
            <person name="Fang X."/>
            <person name="Li G."/>
            <person name="Fang L."/>
            <person name="Li Y."/>
            <person name="Liu D."/>
            <person name="Zheng H."/>
            <person name="Zhang Y."/>
            <person name="Qin N."/>
            <person name="Li Z."/>
            <person name="Yang G."/>
            <person name="Yang S."/>
            <person name="Bolund L."/>
            <person name="Kristiansen K."/>
            <person name="Zheng H."/>
            <person name="Li S."/>
            <person name="Zhang X."/>
            <person name="Yang H."/>
            <person name="Wang J."/>
            <person name="Sun R."/>
            <person name="Zhang B."/>
            <person name="Jiang S."/>
            <person name="Wang J."/>
            <person name="Du Y."/>
            <person name="Li S."/>
        </authorList>
    </citation>
    <scope>NUCLEOTIDE SEQUENCE [LARGE SCALE GENOMIC DNA]</scope>
    <source>
        <strain evidence="3">cv. 9930</strain>
    </source>
</reference>
<accession>A0A0A0KN61</accession>
<dbReference type="Gramene" id="KGN51055">
    <property type="protein sequence ID" value="KGN51055"/>
    <property type="gene ID" value="Csa_5G421360"/>
</dbReference>
<reference evidence="2 3" key="2">
    <citation type="journal article" date="2009" name="PLoS ONE">
        <title>An integrated genetic and cytogenetic map of the cucumber genome.</title>
        <authorList>
            <person name="Ren Y."/>
            <person name="Zhang Z."/>
            <person name="Liu J."/>
            <person name="Staub J.E."/>
            <person name="Han Y."/>
            <person name="Cheng Z."/>
            <person name="Li X."/>
            <person name="Lu J."/>
            <person name="Miao H."/>
            <person name="Kang H."/>
            <person name="Xie B."/>
            <person name="Gu X."/>
            <person name="Wang X."/>
            <person name="Du Y."/>
            <person name="Jin W."/>
            <person name="Huang S."/>
        </authorList>
    </citation>
    <scope>NUCLEOTIDE SEQUENCE [LARGE SCALE GENOMIC DNA]</scope>
    <source>
        <strain evidence="3">cv. 9930</strain>
    </source>
</reference>
<feature type="region of interest" description="Disordered" evidence="1">
    <location>
        <begin position="1"/>
        <end position="63"/>
    </location>
</feature>
<gene>
    <name evidence="2" type="ORF">Csa_5G421360</name>
</gene>
<protein>
    <submittedName>
        <fullName evidence="2">Uncharacterized protein</fullName>
    </submittedName>
</protein>
<reference evidence="2 3" key="3">
    <citation type="journal article" date="2010" name="BMC Genomics">
        <title>Transcriptome sequencing and comparative analysis of cucumber flowers with different sex types.</title>
        <authorList>
            <person name="Guo S."/>
            <person name="Zheng Y."/>
            <person name="Joung J.G."/>
            <person name="Liu S."/>
            <person name="Zhang Z."/>
            <person name="Crasta O.R."/>
            <person name="Sobral B.W."/>
            <person name="Xu Y."/>
            <person name="Huang S."/>
            <person name="Fei Z."/>
        </authorList>
    </citation>
    <scope>NUCLEOTIDE SEQUENCE [LARGE SCALE GENOMIC DNA]</scope>
    <source>
        <strain evidence="3">cv. 9930</strain>
    </source>
</reference>
<evidence type="ECO:0000256" key="1">
    <source>
        <dbReference type="SAM" id="MobiDB-lite"/>
    </source>
</evidence>
<keyword evidence="3" id="KW-1185">Reference proteome</keyword>
<proteinExistence type="predicted"/>
<evidence type="ECO:0000313" key="3">
    <source>
        <dbReference type="Proteomes" id="UP000029981"/>
    </source>
</evidence>